<keyword evidence="9" id="KW-1185">Reference proteome</keyword>
<comment type="catalytic activity">
    <reaction evidence="5">
        <text>O-phospho-L-tyrosyl-[protein] + H2O = L-tyrosyl-[protein] + phosphate</text>
        <dbReference type="Rhea" id="RHEA:10684"/>
        <dbReference type="Rhea" id="RHEA-COMP:10136"/>
        <dbReference type="Rhea" id="RHEA-COMP:20101"/>
        <dbReference type="ChEBI" id="CHEBI:15377"/>
        <dbReference type="ChEBI" id="CHEBI:43474"/>
        <dbReference type="ChEBI" id="CHEBI:46858"/>
        <dbReference type="ChEBI" id="CHEBI:61978"/>
        <dbReference type="EC" id="3.1.3.48"/>
    </reaction>
</comment>
<evidence type="ECO:0000256" key="4">
    <source>
        <dbReference type="ARBA" id="ARBA00022912"/>
    </source>
</evidence>
<accession>A0ABM8XB30</accession>
<proteinExistence type="inferred from homology"/>
<feature type="signal peptide" evidence="6">
    <location>
        <begin position="1"/>
        <end position="19"/>
    </location>
</feature>
<dbReference type="PANTHER" id="PTHR11717:SF31">
    <property type="entry name" value="LOW MOLECULAR WEIGHT PROTEIN-TYROSINE-PHOSPHATASE ETP-RELATED"/>
    <property type="match status" value="1"/>
</dbReference>
<dbReference type="RefSeq" id="WP_224081020.1">
    <property type="nucleotide sequence ID" value="NZ_CAJZAI010000008.1"/>
</dbReference>
<feature type="chain" id="PRO_5047512898" description="protein-tyrosine-phosphatase" evidence="6">
    <location>
        <begin position="20"/>
        <end position="154"/>
    </location>
</feature>
<protein>
    <recommendedName>
        <fullName evidence="2">protein-tyrosine-phosphatase</fullName>
        <ecNumber evidence="2">3.1.3.48</ecNumber>
    </recommendedName>
</protein>
<dbReference type="InterPro" id="IPR050438">
    <property type="entry name" value="LMW_PTPase"/>
</dbReference>
<evidence type="ECO:0000256" key="5">
    <source>
        <dbReference type="ARBA" id="ARBA00051722"/>
    </source>
</evidence>
<gene>
    <name evidence="8" type="primary">ptp</name>
    <name evidence="8" type="ORF">LMG23992_03450</name>
</gene>
<dbReference type="EC" id="3.1.3.48" evidence="2"/>
<dbReference type="Gene3D" id="3.40.50.2300">
    <property type="match status" value="1"/>
</dbReference>
<dbReference type="Proteomes" id="UP000727654">
    <property type="component" value="Unassembled WGS sequence"/>
</dbReference>
<evidence type="ECO:0000313" key="9">
    <source>
        <dbReference type="Proteomes" id="UP000727654"/>
    </source>
</evidence>
<dbReference type="EMBL" id="CAJZAI010000008">
    <property type="protein sequence ID" value="CAG9177240.1"/>
    <property type="molecule type" value="Genomic_DNA"/>
</dbReference>
<name>A0ABM8XB30_9BURK</name>
<evidence type="ECO:0000259" key="7">
    <source>
        <dbReference type="SMART" id="SM00226"/>
    </source>
</evidence>
<dbReference type="CDD" id="cd16343">
    <property type="entry name" value="LMWPTP"/>
    <property type="match status" value="1"/>
</dbReference>
<keyword evidence="6" id="KW-0732">Signal</keyword>
<evidence type="ECO:0000256" key="3">
    <source>
        <dbReference type="ARBA" id="ARBA00022801"/>
    </source>
</evidence>
<sequence>MIRSILVVCTGNVCRSPMAASLLGRALPGCYVASAGLAPPVGAPADPRAVDLLAREGYDIAGHRAREVNAALVTAADLILVMDTEQRNALELVCPEARGKTYRVCEFTHVDVPDPYGCSLNMFYIVLELIKQGIASWSTQLGSAVSAQSNREAS</sequence>
<keyword evidence="3 8" id="KW-0378">Hydrolase</keyword>
<dbReference type="Pfam" id="PF01451">
    <property type="entry name" value="LMWPc"/>
    <property type="match status" value="1"/>
</dbReference>
<dbReference type="InterPro" id="IPR036196">
    <property type="entry name" value="Ptyr_pPase_sf"/>
</dbReference>
<dbReference type="InterPro" id="IPR017867">
    <property type="entry name" value="Tyr_phospatase_low_mol_wt"/>
</dbReference>
<feature type="domain" description="Phosphotyrosine protein phosphatase I" evidence="7">
    <location>
        <begin position="3"/>
        <end position="140"/>
    </location>
</feature>
<reference evidence="8 9" key="1">
    <citation type="submission" date="2021-08" db="EMBL/GenBank/DDBJ databases">
        <authorList>
            <person name="Peeters C."/>
        </authorList>
    </citation>
    <scope>NUCLEOTIDE SEQUENCE [LARGE SCALE GENOMIC DNA]</scope>
    <source>
        <strain evidence="8 9">LMG 23992</strain>
    </source>
</reference>
<comment type="caution">
    <text evidence="8">The sequence shown here is derived from an EMBL/GenBank/DDBJ whole genome shotgun (WGS) entry which is preliminary data.</text>
</comment>
<dbReference type="PANTHER" id="PTHR11717">
    <property type="entry name" value="LOW MOLECULAR WEIGHT PROTEIN TYROSINE PHOSPHATASE"/>
    <property type="match status" value="1"/>
</dbReference>
<dbReference type="PRINTS" id="PR00719">
    <property type="entry name" value="LMWPTPASE"/>
</dbReference>
<keyword evidence="4" id="KW-0904">Protein phosphatase</keyword>
<evidence type="ECO:0000256" key="6">
    <source>
        <dbReference type="SAM" id="SignalP"/>
    </source>
</evidence>
<evidence type="ECO:0000256" key="2">
    <source>
        <dbReference type="ARBA" id="ARBA00013064"/>
    </source>
</evidence>
<dbReference type="SMART" id="SM00226">
    <property type="entry name" value="LMWPc"/>
    <property type="match status" value="1"/>
</dbReference>
<evidence type="ECO:0000256" key="1">
    <source>
        <dbReference type="ARBA" id="ARBA00011063"/>
    </source>
</evidence>
<organism evidence="8 9">
    <name type="scientific">Cupriavidus laharis</name>
    <dbReference type="NCBI Taxonomy" id="151654"/>
    <lineage>
        <taxon>Bacteria</taxon>
        <taxon>Pseudomonadati</taxon>
        <taxon>Pseudomonadota</taxon>
        <taxon>Betaproteobacteria</taxon>
        <taxon>Burkholderiales</taxon>
        <taxon>Burkholderiaceae</taxon>
        <taxon>Cupriavidus</taxon>
    </lineage>
</organism>
<dbReference type="SUPFAM" id="SSF52788">
    <property type="entry name" value="Phosphotyrosine protein phosphatases I"/>
    <property type="match status" value="1"/>
</dbReference>
<dbReference type="InterPro" id="IPR023485">
    <property type="entry name" value="Ptyr_pPase"/>
</dbReference>
<comment type="similarity">
    <text evidence="1">Belongs to the low molecular weight phosphotyrosine protein phosphatase family.</text>
</comment>
<dbReference type="GO" id="GO:0004725">
    <property type="term" value="F:protein tyrosine phosphatase activity"/>
    <property type="evidence" value="ECO:0007669"/>
    <property type="project" value="UniProtKB-EC"/>
</dbReference>
<evidence type="ECO:0000313" key="8">
    <source>
        <dbReference type="EMBL" id="CAG9177240.1"/>
    </source>
</evidence>